<protein>
    <submittedName>
        <fullName evidence="1">Uncharacterized protein</fullName>
    </submittedName>
</protein>
<reference evidence="2" key="1">
    <citation type="submission" date="2017-04" db="EMBL/GenBank/DDBJ databases">
        <authorList>
            <person name="Criscuolo A."/>
        </authorList>
    </citation>
    <scope>NUCLEOTIDE SEQUENCE [LARGE SCALE GENOMIC DNA]</scope>
</reference>
<accession>A0A1Y5Z3Z9</accession>
<evidence type="ECO:0000313" key="1">
    <source>
        <dbReference type="EMBL" id="SMD77966.1"/>
    </source>
</evidence>
<dbReference type="Proteomes" id="UP000194439">
    <property type="component" value="Unassembled WGS sequence"/>
</dbReference>
<dbReference type="EMBL" id="FWZD01000033">
    <property type="protein sequence ID" value="SMD77966.1"/>
    <property type="molecule type" value="Genomic_DNA"/>
</dbReference>
<dbReference type="AlphaFoldDB" id="A0A1Y5Z3Z9"/>
<evidence type="ECO:0000313" key="2">
    <source>
        <dbReference type="Proteomes" id="UP000194439"/>
    </source>
</evidence>
<proteinExistence type="predicted"/>
<name>A0A1Y5Z3Z9_9BACI</name>
<organism evidence="1 2">
    <name type="scientific">Bacillus mobilis</name>
    <dbReference type="NCBI Taxonomy" id="2026190"/>
    <lineage>
        <taxon>Bacteria</taxon>
        <taxon>Bacillati</taxon>
        <taxon>Bacillota</taxon>
        <taxon>Bacilli</taxon>
        <taxon>Bacillales</taxon>
        <taxon>Bacillaceae</taxon>
        <taxon>Bacillus</taxon>
        <taxon>Bacillus cereus group</taxon>
    </lineage>
</organism>
<gene>
    <name evidence="1" type="ORF">BACERE00185_00977</name>
</gene>
<sequence length="33" mass="3884">MNEFNLNIEELQEIQVSMEETSSTSFGCEDDQW</sequence>